<accession>A0A2N8Q0E2</accession>
<comment type="caution">
    <text evidence="3">The sequence shown here is derived from an EMBL/GenBank/DDBJ whole genome shotgun (WGS) entry which is preliminary data.</text>
</comment>
<dbReference type="SUPFAM" id="SSF54593">
    <property type="entry name" value="Glyoxalase/Bleomycin resistance protein/Dihydroxybiphenyl dioxygenase"/>
    <property type="match status" value="1"/>
</dbReference>
<dbReference type="Proteomes" id="UP000288388">
    <property type="component" value="Unassembled WGS sequence"/>
</dbReference>
<dbReference type="EMBL" id="JARPWY010000012">
    <property type="protein sequence ID" value="MDT2513836.1"/>
    <property type="molecule type" value="Genomic_DNA"/>
</dbReference>
<reference evidence="3 4" key="1">
    <citation type="submission" date="2018-12" db="EMBL/GenBank/DDBJ databases">
        <title>A novel vanA-carrying plasmid in a clinical isolate of Enterococcus avium.</title>
        <authorList>
            <person name="Bernasconi O.J."/>
            <person name="Luzzaro F."/>
            <person name="Endimiani A."/>
        </authorList>
    </citation>
    <scope>NUCLEOTIDE SEQUENCE [LARGE SCALE GENOMIC DNA]</scope>
    <source>
        <strain evidence="3 4">LC0559/18</strain>
    </source>
</reference>
<evidence type="ECO:0000259" key="1">
    <source>
        <dbReference type="PROSITE" id="PS51819"/>
    </source>
</evidence>
<dbReference type="RefSeq" id="WP_102872092.1">
    <property type="nucleotide sequence ID" value="NZ_CAXOGR010000018.1"/>
</dbReference>
<organism evidence="3 4">
    <name type="scientific">Enterococcus avium</name>
    <name type="common">Streptococcus avium</name>
    <dbReference type="NCBI Taxonomy" id="33945"/>
    <lineage>
        <taxon>Bacteria</taxon>
        <taxon>Bacillati</taxon>
        <taxon>Bacillota</taxon>
        <taxon>Bacilli</taxon>
        <taxon>Lactobacillales</taxon>
        <taxon>Enterococcaceae</taxon>
        <taxon>Enterococcus</taxon>
    </lineage>
</organism>
<dbReference type="Proteomes" id="UP001264335">
    <property type="component" value="Unassembled WGS sequence"/>
</dbReference>
<sequence length="155" mass="18100">MEYRGPMLVVKDMERSKAFYRKFLEVDIVSDFGENVTFNGGLSLQTEESWIRFTGCEKESFNYQNNTVEFYFETKDFDGFIERTKEEELDFLRDVATMEWGQKVACFYDPDKHVIQVGEDLTVMVKRLAADGMTVEELGEKTFLGKEMVENMLNS</sequence>
<dbReference type="Pfam" id="PF12681">
    <property type="entry name" value="Glyoxalase_2"/>
    <property type="match status" value="1"/>
</dbReference>
<feature type="domain" description="VOC" evidence="1">
    <location>
        <begin position="1"/>
        <end position="120"/>
    </location>
</feature>
<dbReference type="PROSITE" id="PS51819">
    <property type="entry name" value="VOC"/>
    <property type="match status" value="1"/>
</dbReference>
<dbReference type="InterPro" id="IPR025870">
    <property type="entry name" value="Glyoxalase-like_dom"/>
</dbReference>
<gene>
    <name evidence="3" type="ORF">EK398_03115</name>
    <name evidence="2" type="ORF">P7D79_06260</name>
</gene>
<evidence type="ECO:0000313" key="4">
    <source>
        <dbReference type="Proteomes" id="UP000288388"/>
    </source>
</evidence>
<protein>
    <submittedName>
        <fullName evidence="3">Glyoxalase</fullName>
    </submittedName>
    <submittedName>
        <fullName evidence="2">VOC family protein</fullName>
    </submittedName>
</protein>
<reference evidence="2 5" key="2">
    <citation type="submission" date="2023-03" db="EMBL/GenBank/DDBJ databases">
        <authorList>
            <person name="Shen W."/>
            <person name="Cai J."/>
        </authorList>
    </citation>
    <scope>NUCLEOTIDE SEQUENCE [LARGE SCALE GENOMIC DNA]</scope>
    <source>
        <strain evidence="2 5">Y2</strain>
    </source>
</reference>
<dbReference type="InterPro" id="IPR029068">
    <property type="entry name" value="Glyas_Bleomycin-R_OHBP_Dase"/>
</dbReference>
<evidence type="ECO:0000313" key="2">
    <source>
        <dbReference type="EMBL" id="MDT2513836.1"/>
    </source>
</evidence>
<name>A0A2N8Q0E2_ENTAV</name>
<evidence type="ECO:0000313" key="3">
    <source>
        <dbReference type="EMBL" id="RVU93932.1"/>
    </source>
</evidence>
<dbReference type="Gene3D" id="3.10.180.10">
    <property type="entry name" value="2,3-Dihydroxybiphenyl 1,2-Dioxygenase, domain 1"/>
    <property type="match status" value="1"/>
</dbReference>
<dbReference type="EMBL" id="RYZS01000001">
    <property type="protein sequence ID" value="RVU93932.1"/>
    <property type="molecule type" value="Genomic_DNA"/>
</dbReference>
<evidence type="ECO:0000313" key="5">
    <source>
        <dbReference type="Proteomes" id="UP001264335"/>
    </source>
</evidence>
<dbReference type="AlphaFoldDB" id="A0A2N8Q0E2"/>
<proteinExistence type="predicted"/>
<dbReference type="InterPro" id="IPR037523">
    <property type="entry name" value="VOC_core"/>
</dbReference>